<dbReference type="Gene3D" id="2.130.10.10">
    <property type="entry name" value="YVTN repeat-like/Quinoprotein amine dehydrogenase"/>
    <property type="match status" value="1"/>
</dbReference>
<reference evidence="1" key="1">
    <citation type="submission" date="2021-04" db="EMBL/GenBank/DDBJ databases">
        <authorList>
            <person name="Rodrigo-Torres L."/>
            <person name="Arahal R. D."/>
            <person name="Lucena T."/>
        </authorList>
    </citation>
    <scope>NUCLEOTIDE SEQUENCE</scope>
    <source>
        <strain evidence="1">CECT 9275</strain>
    </source>
</reference>
<dbReference type="SUPFAM" id="SSF50939">
    <property type="entry name" value="Sialidases"/>
    <property type="match status" value="1"/>
</dbReference>
<comment type="caution">
    <text evidence="1">The sequence shown here is derived from an EMBL/GenBank/DDBJ whole genome shotgun (WGS) entry which is preliminary data.</text>
</comment>
<gene>
    <name evidence="1" type="primary">hcf136</name>
    <name evidence="1" type="ORF">DYBT9275_04185</name>
</gene>
<dbReference type="AlphaFoldDB" id="A0A916NDG5"/>
<dbReference type="EMBL" id="CAJRAF010000002">
    <property type="protein sequence ID" value="CAG5008060.1"/>
    <property type="molecule type" value="Genomic_DNA"/>
</dbReference>
<dbReference type="Proteomes" id="UP000680038">
    <property type="component" value="Unassembled WGS sequence"/>
</dbReference>
<evidence type="ECO:0000313" key="2">
    <source>
        <dbReference type="Proteomes" id="UP000680038"/>
    </source>
</evidence>
<keyword evidence="2" id="KW-1185">Reference proteome</keyword>
<proteinExistence type="predicted"/>
<sequence>MCDEKLKVKINKNIVPKQQNPKPFIQRYLLSLQLFLVAISLPATTLAQWTIFDIKTNVHMRAVFTLTPTICWIGGTQGTIFKTNNGGKTWTTYKVPAGDSLEFRDIHAFDRQTAIAMSAGEAQQGKARIYRTEDGGASWNLVYQSTQNGVFLDGFDFWDKKRGICAGDPVDGRLFILTTEDGGKTWKEADASARPQTLPGEACFAASGTSIITTGKSDVYIGTGGAQKARIFHSDDYGLSWKITETNMAAGPTSGIFGLRFLSKKIGIAVGGDYKNTTDSSLNVLRTTDGGETWAPEKAITKPAGLKEAVGIYRKTSATWNGDTEIRSDQFALIAVGPSGNSYSNDRGKTWRELGKQPFHSISFAGNVGYAVGSKGLIGKIDKVSTKKRKKRLVLVD</sequence>
<dbReference type="InterPro" id="IPR015943">
    <property type="entry name" value="WD40/YVTN_repeat-like_dom_sf"/>
</dbReference>
<protein>
    <submittedName>
        <fullName evidence="1">Ycf48-like protein</fullName>
    </submittedName>
</protein>
<dbReference type="SUPFAM" id="SSF110296">
    <property type="entry name" value="Oligoxyloglucan reducing end-specific cellobiohydrolase"/>
    <property type="match status" value="1"/>
</dbReference>
<accession>A0A916NDG5</accession>
<dbReference type="InterPro" id="IPR036278">
    <property type="entry name" value="Sialidase_sf"/>
</dbReference>
<organism evidence="1 2">
    <name type="scientific">Dyadobacter helix</name>
    <dbReference type="NCBI Taxonomy" id="2822344"/>
    <lineage>
        <taxon>Bacteria</taxon>
        <taxon>Pseudomonadati</taxon>
        <taxon>Bacteroidota</taxon>
        <taxon>Cytophagia</taxon>
        <taxon>Cytophagales</taxon>
        <taxon>Spirosomataceae</taxon>
        <taxon>Dyadobacter</taxon>
    </lineage>
</organism>
<dbReference type="PANTHER" id="PTHR47199:SF2">
    <property type="entry name" value="PHOTOSYSTEM II STABILITY_ASSEMBLY FACTOR HCF136, CHLOROPLASTIC"/>
    <property type="match status" value="1"/>
</dbReference>
<dbReference type="CDD" id="cd15482">
    <property type="entry name" value="Sialidase_non-viral"/>
    <property type="match status" value="1"/>
</dbReference>
<name>A0A916NDG5_9BACT</name>
<dbReference type="Gene3D" id="2.120.10.10">
    <property type="match status" value="1"/>
</dbReference>
<dbReference type="PANTHER" id="PTHR47199">
    <property type="entry name" value="PHOTOSYSTEM II STABILITY/ASSEMBLY FACTOR HCF136, CHLOROPLASTIC"/>
    <property type="match status" value="1"/>
</dbReference>
<evidence type="ECO:0000313" key="1">
    <source>
        <dbReference type="EMBL" id="CAG5008060.1"/>
    </source>
</evidence>